<keyword evidence="7" id="KW-1185">Reference proteome</keyword>
<dbReference type="FunFam" id="3.20.20.10:FF:000018">
    <property type="entry name" value="Pyridoxal phosphate homeostasis protein"/>
    <property type="match status" value="1"/>
</dbReference>
<dbReference type="SUPFAM" id="SSF51419">
    <property type="entry name" value="PLP-binding barrel"/>
    <property type="match status" value="1"/>
</dbReference>
<comment type="similarity">
    <text evidence="2 4">Belongs to the pyridoxal phosphate-binding protein YggS/PROSC family.</text>
</comment>
<gene>
    <name evidence="6" type="ordered locus">Despr_2194</name>
</gene>
<dbReference type="CDD" id="cd00635">
    <property type="entry name" value="PLPDE_III_YBL036c_like"/>
    <property type="match status" value="1"/>
</dbReference>
<evidence type="ECO:0000256" key="2">
    <source>
        <dbReference type="HAMAP-Rule" id="MF_02087"/>
    </source>
</evidence>
<evidence type="ECO:0000313" key="6">
    <source>
        <dbReference type="EMBL" id="ADW18338.1"/>
    </source>
</evidence>
<accession>A0A7U3YN75</accession>
<name>A0A7U3YN75_DESPD</name>
<protein>
    <recommendedName>
        <fullName evidence="2">Pyridoxal phosphate homeostasis protein</fullName>
        <shortName evidence="2">PLP homeostasis protein</shortName>
    </recommendedName>
</protein>
<dbReference type="Proteomes" id="UP000006365">
    <property type="component" value="Chromosome"/>
</dbReference>
<dbReference type="Gene3D" id="3.20.20.10">
    <property type="entry name" value="Alanine racemase"/>
    <property type="match status" value="1"/>
</dbReference>
<dbReference type="GO" id="GO:0030170">
    <property type="term" value="F:pyridoxal phosphate binding"/>
    <property type="evidence" value="ECO:0007669"/>
    <property type="project" value="UniProtKB-UniRule"/>
</dbReference>
<evidence type="ECO:0000313" key="7">
    <source>
        <dbReference type="Proteomes" id="UP000006365"/>
    </source>
</evidence>
<dbReference type="AlphaFoldDB" id="A0A7U3YN75"/>
<dbReference type="PANTHER" id="PTHR10146:SF14">
    <property type="entry name" value="PYRIDOXAL PHOSPHATE HOMEOSTASIS PROTEIN"/>
    <property type="match status" value="1"/>
</dbReference>
<dbReference type="InterPro" id="IPR011078">
    <property type="entry name" value="PyrdxlP_homeostasis"/>
</dbReference>
<feature type="domain" description="Alanine racemase N-terminal" evidence="5">
    <location>
        <begin position="14"/>
        <end position="226"/>
    </location>
</feature>
<dbReference type="PROSITE" id="PS01211">
    <property type="entry name" value="UPF0001"/>
    <property type="match status" value="1"/>
</dbReference>
<organism evidence="6 7">
    <name type="scientific">Desulfobulbus propionicus (strain ATCC 33891 / DSM 2032 / VKM B-1956 / 1pr3)</name>
    <dbReference type="NCBI Taxonomy" id="577650"/>
    <lineage>
        <taxon>Bacteria</taxon>
        <taxon>Pseudomonadati</taxon>
        <taxon>Thermodesulfobacteriota</taxon>
        <taxon>Desulfobulbia</taxon>
        <taxon>Desulfobulbales</taxon>
        <taxon>Desulfobulbaceae</taxon>
        <taxon>Desulfobulbus</taxon>
    </lineage>
</organism>
<keyword evidence="1 2" id="KW-0663">Pyridoxal phosphate</keyword>
<dbReference type="PIRSF" id="PIRSF004848">
    <property type="entry name" value="YBL036c_PLPDEIII"/>
    <property type="match status" value="1"/>
</dbReference>
<comment type="function">
    <text evidence="2">Pyridoxal 5'-phosphate (PLP)-binding protein, which is involved in PLP homeostasis.</text>
</comment>
<dbReference type="InterPro" id="IPR001608">
    <property type="entry name" value="Ala_racemase_N"/>
</dbReference>
<dbReference type="KEGG" id="dpr:Despr_2194"/>
<dbReference type="HAMAP" id="MF_02087">
    <property type="entry name" value="PLP_homeostasis"/>
    <property type="match status" value="1"/>
</dbReference>
<evidence type="ECO:0000256" key="3">
    <source>
        <dbReference type="PIRSR" id="PIRSR004848-1"/>
    </source>
</evidence>
<sequence>MIVDNLTRILTTIATAARRSGRHPDTVQLVAVSKQVGVEAICEAVAGGQMLFGENYLQEAADKIPQLPPTVQWHFIGHLQSNKAAQVAELFTMVETVDRFKVAKALDLHAKRLDKHLSILIQVNIGREKQKSGVMPEETTELLHAISAETNLRVRGLMALPPFFSDPEKSRPYFRALRELAQQLAVKKLFHDNDAIELSMGMSNDYPVAIEEGATIVRVGTALFGSRMKEGVEKK</sequence>
<proteinExistence type="inferred from homology"/>
<evidence type="ECO:0000256" key="4">
    <source>
        <dbReference type="RuleBase" id="RU004514"/>
    </source>
</evidence>
<dbReference type="NCBIfam" id="TIGR00044">
    <property type="entry name" value="YggS family pyridoxal phosphate-dependent enzyme"/>
    <property type="match status" value="1"/>
</dbReference>
<dbReference type="Pfam" id="PF01168">
    <property type="entry name" value="Ala_racemase_N"/>
    <property type="match status" value="1"/>
</dbReference>
<comment type="cofactor">
    <cofactor evidence="3">
        <name>pyridoxal 5'-phosphate</name>
        <dbReference type="ChEBI" id="CHEBI:597326"/>
    </cofactor>
</comment>
<evidence type="ECO:0000259" key="5">
    <source>
        <dbReference type="Pfam" id="PF01168"/>
    </source>
</evidence>
<dbReference type="InterPro" id="IPR029066">
    <property type="entry name" value="PLP-binding_barrel"/>
</dbReference>
<reference evidence="6 7" key="1">
    <citation type="journal article" date="2011" name="Stand. Genomic Sci.">
        <title>Complete genome sequence of Desulfobulbus propionicus type strain (1pr3).</title>
        <authorList>
            <person name="Pagani I."/>
            <person name="Lapidus A."/>
            <person name="Nolan M."/>
            <person name="Lucas S."/>
            <person name="Hammon N."/>
            <person name="Deshpande S."/>
            <person name="Cheng J.F."/>
            <person name="Chertkov O."/>
            <person name="Davenport K."/>
            <person name="Tapia R."/>
            <person name="Han C."/>
            <person name="Goodwin L."/>
            <person name="Pitluck S."/>
            <person name="Liolios K."/>
            <person name="Mavromatis K."/>
            <person name="Ivanova N."/>
            <person name="Mikhailova N."/>
            <person name="Pati A."/>
            <person name="Chen A."/>
            <person name="Palaniappan K."/>
            <person name="Land M."/>
            <person name="Hauser L."/>
            <person name="Chang Y.J."/>
            <person name="Jeffries C.D."/>
            <person name="Detter J.C."/>
            <person name="Brambilla E."/>
            <person name="Kannan K.P."/>
            <person name="Djao O.D."/>
            <person name="Rohde M."/>
            <person name="Pukall R."/>
            <person name="Spring S."/>
            <person name="Goker M."/>
            <person name="Sikorski J."/>
            <person name="Woyke T."/>
            <person name="Bristow J."/>
            <person name="Eisen J.A."/>
            <person name="Markowitz V."/>
            <person name="Hugenholtz P."/>
            <person name="Kyrpides N.C."/>
            <person name="Klenk H.P."/>
        </authorList>
    </citation>
    <scope>NUCLEOTIDE SEQUENCE [LARGE SCALE GENOMIC DNA]</scope>
    <source>
        <strain evidence="7">ATCC 33891 / DSM 2032 / 1pr3</strain>
    </source>
</reference>
<evidence type="ECO:0000256" key="1">
    <source>
        <dbReference type="ARBA" id="ARBA00022898"/>
    </source>
</evidence>
<dbReference type="EMBL" id="CP002364">
    <property type="protein sequence ID" value="ADW18338.1"/>
    <property type="molecule type" value="Genomic_DNA"/>
</dbReference>
<dbReference type="RefSeq" id="WP_015724876.1">
    <property type="nucleotide sequence ID" value="NC_014972.1"/>
</dbReference>
<dbReference type="PANTHER" id="PTHR10146">
    <property type="entry name" value="PROLINE SYNTHETASE CO-TRANSCRIBED BACTERIAL HOMOLOG PROTEIN"/>
    <property type="match status" value="1"/>
</dbReference>
<feature type="modified residue" description="N6-(pyridoxal phosphate)lysine" evidence="2 3">
    <location>
        <position position="34"/>
    </location>
</feature>